<dbReference type="PROSITE" id="PS50828">
    <property type="entry name" value="SMR"/>
    <property type="match status" value="1"/>
</dbReference>
<dbReference type="InterPro" id="IPR041806">
    <property type="entry name" value="CID5/6/7_CUE"/>
</dbReference>
<dbReference type="InterPro" id="IPR002625">
    <property type="entry name" value="Smr_dom"/>
</dbReference>
<reference evidence="3 4" key="1">
    <citation type="submission" date="2021-08" db="EMBL/GenBank/DDBJ databases">
        <title>WGS assembly of Ceratopteris richardii.</title>
        <authorList>
            <person name="Marchant D.B."/>
            <person name="Chen G."/>
            <person name="Jenkins J."/>
            <person name="Shu S."/>
            <person name="Leebens-Mack J."/>
            <person name="Grimwood J."/>
            <person name="Schmutz J."/>
            <person name="Soltis P."/>
            <person name="Soltis D."/>
            <person name="Chen Z.-H."/>
        </authorList>
    </citation>
    <scope>NUCLEOTIDE SEQUENCE [LARGE SCALE GENOMIC DNA]</scope>
    <source>
        <strain evidence="3">Whitten #5841</strain>
        <tissue evidence="3">Leaf</tissue>
    </source>
</reference>
<dbReference type="Proteomes" id="UP000825935">
    <property type="component" value="Chromosome 23"/>
</dbReference>
<dbReference type="Gene3D" id="3.30.1370.110">
    <property type="match status" value="1"/>
</dbReference>
<sequence length="457" mass="50964">MEKMVSGMGRLKLNPNAEEFVPAALLKSSNRATAKTEPPQSDIDKKATQSRAANKTDSDDERWQYWKDQLPDDIIPDYSADFEENDDWLPWQHEYDEDSGGITSNDDLQTGINEAFDPLEQLIMQFPGFAAESLADVLAANNGDFYLTLEMLTQLELQDDLVPRRHSQPQEQTHSAMQNINLGDFPALVNSATQSDVDDIQPQKSIGVEDLFSIKPYTAGGGHRNTTATDFATIVRKNTSSTPTSKGEQNRTVRSERSSCYGDYPTKSAEKFGGSNPTRARHSAPVWLETGEAVSNMYADHREEARNHARIRNAYFEQARQAYLSGNKALARELSAEGQKHNDRMKEAHNRACEAIFQQRNMSVGSYDNGQSPILDLHGLHVSEAIPLLKRELAAFRAIARSSHQRLQVLICVGTGHHTKGAKTPARLPVAVEKFLTEDVRLSYTEQKPGMLMVVLS</sequence>
<protein>
    <recommendedName>
        <fullName evidence="2">Smr domain-containing protein</fullName>
    </recommendedName>
</protein>
<dbReference type="InterPro" id="IPR013899">
    <property type="entry name" value="DUF1771"/>
</dbReference>
<dbReference type="SMART" id="SM01162">
    <property type="entry name" value="DUF1771"/>
    <property type="match status" value="1"/>
</dbReference>
<feature type="region of interest" description="Disordered" evidence="1">
    <location>
        <begin position="24"/>
        <end position="61"/>
    </location>
</feature>
<organism evidence="3 4">
    <name type="scientific">Ceratopteris richardii</name>
    <name type="common">Triangle waterfern</name>
    <dbReference type="NCBI Taxonomy" id="49495"/>
    <lineage>
        <taxon>Eukaryota</taxon>
        <taxon>Viridiplantae</taxon>
        <taxon>Streptophyta</taxon>
        <taxon>Embryophyta</taxon>
        <taxon>Tracheophyta</taxon>
        <taxon>Polypodiopsida</taxon>
        <taxon>Polypodiidae</taxon>
        <taxon>Polypodiales</taxon>
        <taxon>Pteridineae</taxon>
        <taxon>Pteridaceae</taxon>
        <taxon>Parkerioideae</taxon>
        <taxon>Ceratopteris</taxon>
    </lineage>
</organism>
<feature type="compositionally biased region" description="Polar residues" evidence="1">
    <location>
        <begin position="237"/>
        <end position="247"/>
    </location>
</feature>
<evidence type="ECO:0000259" key="2">
    <source>
        <dbReference type="PROSITE" id="PS50828"/>
    </source>
</evidence>
<keyword evidence="4" id="KW-1185">Reference proteome</keyword>
<name>A0A8T2RY55_CERRI</name>
<feature type="compositionally biased region" description="Basic and acidic residues" evidence="1">
    <location>
        <begin position="248"/>
        <end position="257"/>
    </location>
</feature>
<gene>
    <name evidence="3" type="ORF">KP509_23G027100</name>
</gene>
<dbReference type="EMBL" id="CM035428">
    <property type="protein sequence ID" value="KAH7301447.1"/>
    <property type="molecule type" value="Genomic_DNA"/>
</dbReference>
<evidence type="ECO:0000256" key="1">
    <source>
        <dbReference type="SAM" id="MobiDB-lite"/>
    </source>
</evidence>
<dbReference type="OMA" id="KEDNMFF"/>
<dbReference type="SUPFAM" id="SSF160443">
    <property type="entry name" value="SMR domain-like"/>
    <property type="match status" value="1"/>
</dbReference>
<dbReference type="EMBL" id="CM035428">
    <property type="protein sequence ID" value="KAH7301446.1"/>
    <property type="molecule type" value="Genomic_DNA"/>
</dbReference>
<dbReference type="SMART" id="SM00463">
    <property type="entry name" value="SMR"/>
    <property type="match status" value="1"/>
</dbReference>
<dbReference type="InterPro" id="IPR053242">
    <property type="entry name" value="PAM2-like_domain"/>
</dbReference>
<dbReference type="AlphaFoldDB" id="A0A8T2RY55"/>
<proteinExistence type="predicted"/>
<dbReference type="PANTHER" id="PTHR46651">
    <property type="entry name" value="POLYADENYLATE-BINDING PROTEIN-INTERACTING PROTEIN 7"/>
    <property type="match status" value="1"/>
</dbReference>
<dbReference type="Pfam" id="PF08590">
    <property type="entry name" value="DUF1771"/>
    <property type="match status" value="1"/>
</dbReference>
<accession>A0A8T2RY55</accession>
<dbReference type="PANTHER" id="PTHR46651:SF1">
    <property type="entry name" value="SMALL MUTS RELATED FAMILY PROTEIN"/>
    <property type="match status" value="1"/>
</dbReference>
<dbReference type="InterPro" id="IPR036063">
    <property type="entry name" value="Smr_dom_sf"/>
</dbReference>
<feature type="domain" description="Smr" evidence="2">
    <location>
        <begin position="375"/>
        <end position="457"/>
    </location>
</feature>
<dbReference type="CDD" id="cd14371">
    <property type="entry name" value="CUE_CID7_like"/>
    <property type="match status" value="1"/>
</dbReference>
<dbReference type="OrthoDB" id="3231855at2759"/>
<comment type="caution">
    <text evidence="3">The sequence shown here is derived from an EMBL/GenBank/DDBJ whole genome shotgun (WGS) entry which is preliminary data.</text>
</comment>
<feature type="region of interest" description="Disordered" evidence="1">
    <location>
        <begin position="237"/>
        <end position="280"/>
    </location>
</feature>
<evidence type="ECO:0000313" key="4">
    <source>
        <dbReference type="Proteomes" id="UP000825935"/>
    </source>
</evidence>
<evidence type="ECO:0000313" key="3">
    <source>
        <dbReference type="EMBL" id="KAH7301446.1"/>
    </source>
</evidence>